<reference evidence="1 3" key="1">
    <citation type="journal article" date="2012" name="Nature">
        <title>Algal genomes reveal evolutionary mosaicism and the fate of nucleomorphs.</title>
        <authorList>
            <consortium name="DOE Joint Genome Institute"/>
            <person name="Curtis B.A."/>
            <person name="Tanifuji G."/>
            <person name="Burki F."/>
            <person name="Gruber A."/>
            <person name="Irimia M."/>
            <person name="Maruyama S."/>
            <person name="Arias M.C."/>
            <person name="Ball S.G."/>
            <person name="Gile G.H."/>
            <person name="Hirakawa Y."/>
            <person name="Hopkins J.F."/>
            <person name="Kuo A."/>
            <person name="Rensing S.A."/>
            <person name="Schmutz J."/>
            <person name="Symeonidi A."/>
            <person name="Elias M."/>
            <person name="Eveleigh R.J."/>
            <person name="Herman E.K."/>
            <person name="Klute M.J."/>
            <person name="Nakayama T."/>
            <person name="Obornik M."/>
            <person name="Reyes-Prieto A."/>
            <person name="Armbrust E.V."/>
            <person name="Aves S.J."/>
            <person name="Beiko R.G."/>
            <person name="Coutinho P."/>
            <person name="Dacks J.B."/>
            <person name="Durnford D.G."/>
            <person name="Fast N.M."/>
            <person name="Green B.R."/>
            <person name="Grisdale C.J."/>
            <person name="Hempel F."/>
            <person name="Henrissat B."/>
            <person name="Hoppner M.P."/>
            <person name="Ishida K."/>
            <person name="Kim E."/>
            <person name="Koreny L."/>
            <person name="Kroth P.G."/>
            <person name="Liu Y."/>
            <person name="Malik S.B."/>
            <person name="Maier U.G."/>
            <person name="McRose D."/>
            <person name="Mock T."/>
            <person name="Neilson J.A."/>
            <person name="Onodera N.T."/>
            <person name="Poole A.M."/>
            <person name="Pritham E.J."/>
            <person name="Richards T.A."/>
            <person name="Rocap G."/>
            <person name="Roy S.W."/>
            <person name="Sarai C."/>
            <person name="Schaack S."/>
            <person name="Shirato S."/>
            <person name="Slamovits C.H."/>
            <person name="Spencer D.F."/>
            <person name="Suzuki S."/>
            <person name="Worden A.Z."/>
            <person name="Zauner S."/>
            <person name="Barry K."/>
            <person name="Bell C."/>
            <person name="Bharti A.K."/>
            <person name="Crow J.A."/>
            <person name="Grimwood J."/>
            <person name="Kramer R."/>
            <person name="Lindquist E."/>
            <person name="Lucas S."/>
            <person name="Salamov A."/>
            <person name="McFadden G.I."/>
            <person name="Lane C.E."/>
            <person name="Keeling P.J."/>
            <person name="Gray M.W."/>
            <person name="Grigoriev I.V."/>
            <person name="Archibald J.M."/>
        </authorList>
    </citation>
    <scope>NUCLEOTIDE SEQUENCE</scope>
    <source>
        <strain evidence="1 3">CCMP2712</strain>
    </source>
</reference>
<name>L1IQ56_GUITC</name>
<evidence type="ECO:0000313" key="3">
    <source>
        <dbReference type="Proteomes" id="UP000011087"/>
    </source>
</evidence>
<reference evidence="3" key="2">
    <citation type="submission" date="2012-11" db="EMBL/GenBank/DDBJ databases">
        <authorList>
            <person name="Kuo A."/>
            <person name="Curtis B.A."/>
            <person name="Tanifuji G."/>
            <person name="Burki F."/>
            <person name="Gruber A."/>
            <person name="Irimia M."/>
            <person name="Maruyama S."/>
            <person name="Arias M.C."/>
            <person name="Ball S.G."/>
            <person name="Gile G.H."/>
            <person name="Hirakawa Y."/>
            <person name="Hopkins J.F."/>
            <person name="Rensing S.A."/>
            <person name="Schmutz J."/>
            <person name="Symeonidi A."/>
            <person name="Elias M."/>
            <person name="Eveleigh R.J."/>
            <person name="Herman E.K."/>
            <person name="Klute M.J."/>
            <person name="Nakayama T."/>
            <person name="Obornik M."/>
            <person name="Reyes-Prieto A."/>
            <person name="Armbrust E.V."/>
            <person name="Aves S.J."/>
            <person name="Beiko R.G."/>
            <person name="Coutinho P."/>
            <person name="Dacks J.B."/>
            <person name="Durnford D.G."/>
            <person name="Fast N.M."/>
            <person name="Green B.R."/>
            <person name="Grisdale C."/>
            <person name="Hempe F."/>
            <person name="Henrissat B."/>
            <person name="Hoppner M.P."/>
            <person name="Ishida K.-I."/>
            <person name="Kim E."/>
            <person name="Koreny L."/>
            <person name="Kroth P.G."/>
            <person name="Liu Y."/>
            <person name="Malik S.-B."/>
            <person name="Maier U.G."/>
            <person name="McRose D."/>
            <person name="Mock T."/>
            <person name="Neilson J.A."/>
            <person name="Onodera N.T."/>
            <person name="Poole A.M."/>
            <person name="Pritham E.J."/>
            <person name="Richards T.A."/>
            <person name="Rocap G."/>
            <person name="Roy S.W."/>
            <person name="Sarai C."/>
            <person name="Schaack S."/>
            <person name="Shirato S."/>
            <person name="Slamovits C.H."/>
            <person name="Spencer D.F."/>
            <person name="Suzuki S."/>
            <person name="Worden A.Z."/>
            <person name="Zauner S."/>
            <person name="Barry K."/>
            <person name="Bell C."/>
            <person name="Bharti A.K."/>
            <person name="Crow J.A."/>
            <person name="Grimwood J."/>
            <person name="Kramer R."/>
            <person name="Lindquist E."/>
            <person name="Lucas S."/>
            <person name="Salamov A."/>
            <person name="McFadden G.I."/>
            <person name="Lane C.E."/>
            <person name="Keeling P.J."/>
            <person name="Gray M.W."/>
            <person name="Grigoriev I.V."/>
            <person name="Archibald J.M."/>
        </authorList>
    </citation>
    <scope>NUCLEOTIDE SEQUENCE</scope>
    <source>
        <strain evidence="3">CCMP2712</strain>
    </source>
</reference>
<reference evidence="2" key="3">
    <citation type="submission" date="2016-03" db="UniProtKB">
        <authorList>
            <consortium name="EnsemblProtists"/>
        </authorList>
    </citation>
    <scope>IDENTIFICATION</scope>
</reference>
<dbReference type="EnsemblProtists" id="EKX38217">
    <property type="protein sequence ID" value="EKX38217"/>
    <property type="gene ID" value="GUITHDRAFT_154750"/>
</dbReference>
<dbReference type="HOGENOM" id="CLU_1351142_0_0_1"/>
<proteinExistence type="predicted"/>
<protein>
    <submittedName>
        <fullName evidence="1 2">Uncharacterized protein</fullName>
    </submittedName>
</protein>
<dbReference type="RefSeq" id="XP_005825197.1">
    <property type="nucleotide sequence ID" value="XM_005825140.1"/>
</dbReference>
<keyword evidence="3" id="KW-1185">Reference proteome</keyword>
<dbReference type="AlphaFoldDB" id="L1IQ56"/>
<evidence type="ECO:0000313" key="1">
    <source>
        <dbReference type="EMBL" id="EKX38217.1"/>
    </source>
</evidence>
<dbReference type="PaxDb" id="55529-EKX38217"/>
<dbReference type="KEGG" id="gtt:GUITHDRAFT_154750"/>
<accession>L1IQ56</accession>
<dbReference type="Proteomes" id="UP000011087">
    <property type="component" value="Unassembled WGS sequence"/>
</dbReference>
<dbReference type="GeneID" id="17294977"/>
<evidence type="ECO:0000313" key="2">
    <source>
        <dbReference type="EnsemblProtists" id="EKX38217"/>
    </source>
</evidence>
<sequence length="203" mass="23779">MYIKKKIQLWIEENATKEFEQVQEMKKVIEILISSVKKFGNSSTVITIFDFAKTISLYENFEEWPQLMKFLCCESSNGEKFLKLKHLIALRNFFETSRRCSFEELPQLFRCEMKNSHELKEMLSDSNTETLAALRQCLVQFVESVILEGSAFKTDWELRDCMTLDDLDEDMLDEVSELLDGVHVKHTYSFISFLSEAIQAHTD</sequence>
<gene>
    <name evidence="1" type="ORF">GUITHDRAFT_154750</name>
</gene>
<organism evidence="1">
    <name type="scientific">Guillardia theta (strain CCMP2712)</name>
    <name type="common">Cryptophyte</name>
    <dbReference type="NCBI Taxonomy" id="905079"/>
    <lineage>
        <taxon>Eukaryota</taxon>
        <taxon>Cryptophyceae</taxon>
        <taxon>Pyrenomonadales</taxon>
        <taxon>Geminigeraceae</taxon>
        <taxon>Guillardia</taxon>
    </lineage>
</organism>
<dbReference type="EMBL" id="JH993050">
    <property type="protein sequence ID" value="EKX38217.1"/>
    <property type="molecule type" value="Genomic_DNA"/>
</dbReference>